<organism evidence="3">
    <name type="scientific">bioreactor metagenome</name>
    <dbReference type="NCBI Taxonomy" id="1076179"/>
    <lineage>
        <taxon>unclassified sequences</taxon>
        <taxon>metagenomes</taxon>
        <taxon>ecological metagenomes</taxon>
    </lineage>
</organism>
<evidence type="ECO:0000256" key="1">
    <source>
        <dbReference type="ARBA" id="ARBA00023125"/>
    </source>
</evidence>
<dbReference type="PROSITE" id="PS50943">
    <property type="entry name" value="HTH_CROC1"/>
    <property type="match status" value="1"/>
</dbReference>
<dbReference type="NCBIfam" id="TIGR02607">
    <property type="entry name" value="antidote_HigA"/>
    <property type="match status" value="1"/>
</dbReference>
<dbReference type="Pfam" id="PF01381">
    <property type="entry name" value="HTH_3"/>
    <property type="match status" value="1"/>
</dbReference>
<dbReference type="CDD" id="cd00093">
    <property type="entry name" value="HTH_XRE"/>
    <property type="match status" value="1"/>
</dbReference>
<feature type="domain" description="HTH cro/C1-type" evidence="2">
    <location>
        <begin position="13"/>
        <end position="67"/>
    </location>
</feature>
<sequence length="101" mass="11426">MKTINPTHPGEIIKEELSVRGISQKQFAIYSDLSYTMLNEILNAKRPITTEIALVIESALGISAELLINMQSRYNLQIARQEKKTIIRLNKIRKACASLLN</sequence>
<dbReference type="InterPro" id="IPR013430">
    <property type="entry name" value="Toxin_antidote_HigA"/>
</dbReference>
<evidence type="ECO:0000313" key="3">
    <source>
        <dbReference type="EMBL" id="MPL99324.1"/>
    </source>
</evidence>
<dbReference type="EMBL" id="VSSQ01000660">
    <property type="protein sequence ID" value="MPL99324.1"/>
    <property type="molecule type" value="Genomic_DNA"/>
</dbReference>
<comment type="caution">
    <text evidence="3">The sequence shown here is derived from an EMBL/GenBank/DDBJ whole genome shotgun (WGS) entry which is preliminary data.</text>
</comment>
<dbReference type="Gene3D" id="1.10.260.40">
    <property type="entry name" value="lambda repressor-like DNA-binding domains"/>
    <property type="match status" value="1"/>
</dbReference>
<dbReference type="PANTHER" id="PTHR36924:SF1">
    <property type="entry name" value="ANTITOXIN HIGA-1"/>
    <property type="match status" value="1"/>
</dbReference>
<accession>A0A644W6A6</accession>
<keyword evidence="1" id="KW-0238">DNA-binding</keyword>
<gene>
    <name evidence="3" type="ORF">SDC9_45541</name>
</gene>
<evidence type="ECO:0000259" key="2">
    <source>
        <dbReference type="PROSITE" id="PS50943"/>
    </source>
</evidence>
<dbReference type="InterPro" id="IPR001387">
    <property type="entry name" value="Cro/C1-type_HTH"/>
</dbReference>
<dbReference type="SMART" id="SM00530">
    <property type="entry name" value="HTH_XRE"/>
    <property type="match status" value="1"/>
</dbReference>
<protein>
    <recommendedName>
        <fullName evidence="2">HTH cro/C1-type domain-containing protein</fullName>
    </recommendedName>
</protein>
<reference evidence="3" key="1">
    <citation type="submission" date="2019-08" db="EMBL/GenBank/DDBJ databases">
        <authorList>
            <person name="Kucharzyk K."/>
            <person name="Murdoch R.W."/>
            <person name="Higgins S."/>
            <person name="Loffler F."/>
        </authorList>
    </citation>
    <scope>NUCLEOTIDE SEQUENCE</scope>
</reference>
<dbReference type="SUPFAM" id="SSF47413">
    <property type="entry name" value="lambda repressor-like DNA-binding domains"/>
    <property type="match status" value="1"/>
</dbReference>
<dbReference type="InterPro" id="IPR010982">
    <property type="entry name" value="Lambda_DNA-bd_dom_sf"/>
</dbReference>
<name>A0A644W6A6_9ZZZZ</name>
<dbReference type="AlphaFoldDB" id="A0A644W6A6"/>
<dbReference type="PANTHER" id="PTHR36924">
    <property type="entry name" value="ANTITOXIN HIGA-1"/>
    <property type="match status" value="1"/>
</dbReference>
<dbReference type="GO" id="GO:0003677">
    <property type="term" value="F:DNA binding"/>
    <property type="evidence" value="ECO:0007669"/>
    <property type="project" value="UniProtKB-KW"/>
</dbReference>
<proteinExistence type="predicted"/>